<evidence type="ECO:0000256" key="2">
    <source>
        <dbReference type="ARBA" id="ARBA00009810"/>
    </source>
</evidence>
<proteinExistence type="inferred from homology"/>
<keyword evidence="13 14" id="KW-0998">Cell outer membrane</keyword>
<organism evidence="19 20">
    <name type="scientific">Niabella yanshanensis</name>
    <dbReference type="NCBI Taxonomy" id="577386"/>
    <lineage>
        <taxon>Bacteria</taxon>
        <taxon>Pseudomonadati</taxon>
        <taxon>Bacteroidota</taxon>
        <taxon>Chitinophagia</taxon>
        <taxon>Chitinophagales</taxon>
        <taxon>Chitinophagaceae</taxon>
        <taxon>Niabella</taxon>
    </lineage>
</organism>
<evidence type="ECO:0000256" key="14">
    <source>
        <dbReference type="PROSITE-ProRule" id="PRU01360"/>
    </source>
</evidence>
<evidence type="ECO:0000256" key="11">
    <source>
        <dbReference type="ARBA" id="ARBA00023136"/>
    </source>
</evidence>
<dbReference type="InterPro" id="IPR039426">
    <property type="entry name" value="TonB-dep_rcpt-like"/>
</dbReference>
<reference evidence="19 20" key="1">
    <citation type="submission" date="2023-12" db="EMBL/GenBank/DDBJ databases">
        <title>Genome sequencing and assembly of bacterial species from a model synthetic community.</title>
        <authorList>
            <person name="Hogle S.L."/>
        </authorList>
    </citation>
    <scope>NUCLEOTIDE SEQUENCE [LARGE SCALE GENOMIC DNA]</scope>
    <source>
        <strain evidence="19 20">HAMBI_3031</strain>
    </source>
</reference>
<accession>A0ABZ0WBB3</accession>
<feature type="signal peptide" evidence="16">
    <location>
        <begin position="1"/>
        <end position="24"/>
    </location>
</feature>
<evidence type="ECO:0000256" key="9">
    <source>
        <dbReference type="ARBA" id="ARBA00023065"/>
    </source>
</evidence>
<dbReference type="InterPro" id="IPR010105">
    <property type="entry name" value="TonB_sidphr_rcpt"/>
</dbReference>
<dbReference type="Pfam" id="PF13715">
    <property type="entry name" value="CarbopepD_reg_2"/>
    <property type="match status" value="1"/>
</dbReference>
<evidence type="ECO:0000256" key="6">
    <source>
        <dbReference type="ARBA" id="ARBA00022692"/>
    </source>
</evidence>
<dbReference type="PANTHER" id="PTHR32552">
    <property type="entry name" value="FERRICHROME IRON RECEPTOR-RELATED"/>
    <property type="match status" value="1"/>
</dbReference>
<evidence type="ECO:0000256" key="16">
    <source>
        <dbReference type="SAM" id="SignalP"/>
    </source>
</evidence>
<evidence type="ECO:0000256" key="1">
    <source>
        <dbReference type="ARBA" id="ARBA00004571"/>
    </source>
</evidence>
<dbReference type="SUPFAM" id="SSF56935">
    <property type="entry name" value="Porins"/>
    <property type="match status" value="1"/>
</dbReference>
<evidence type="ECO:0000256" key="8">
    <source>
        <dbReference type="ARBA" id="ARBA00023004"/>
    </source>
</evidence>
<dbReference type="PROSITE" id="PS52016">
    <property type="entry name" value="TONB_DEPENDENT_REC_3"/>
    <property type="match status" value="1"/>
</dbReference>
<evidence type="ECO:0000256" key="3">
    <source>
        <dbReference type="ARBA" id="ARBA00022448"/>
    </source>
</evidence>
<keyword evidence="12 19" id="KW-0675">Receptor</keyword>
<gene>
    <name evidence="19" type="ORF">U0035_09985</name>
</gene>
<dbReference type="InterPro" id="IPR013784">
    <property type="entry name" value="Carb-bd-like_fold"/>
</dbReference>
<evidence type="ECO:0000256" key="12">
    <source>
        <dbReference type="ARBA" id="ARBA00023170"/>
    </source>
</evidence>
<keyword evidence="10 15" id="KW-0798">TonB box</keyword>
<keyword evidence="6 14" id="KW-0812">Transmembrane</keyword>
<dbReference type="NCBIfam" id="TIGR01783">
    <property type="entry name" value="TonB-siderophor"/>
    <property type="match status" value="1"/>
</dbReference>
<evidence type="ECO:0000259" key="17">
    <source>
        <dbReference type="Pfam" id="PF00593"/>
    </source>
</evidence>
<evidence type="ECO:0000256" key="4">
    <source>
        <dbReference type="ARBA" id="ARBA00022452"/>
    </source>
</evidence>
<evidence type="ECO:0000256" key="10">
    <source>
        <dbReference type="ARBA" id="ARBA00023077"/>
    </source>
</evidence>
<evidence type="ECO:0000256" key="15">
    <source>
        <dbReference type="RuleBase" id="RU003357"/>
    </source>
</evidence>
<dbReference type="InterPro" id="IPR036942">
    <property type="entry name" value="Beta-barrel_TonB_sf"/>
</dbReference>
<feature type="domain" description="TonB-dependent receptor plug" evidence="18">
    <location>
        <begin position="140"/>
        <end position="234"/>
    </location>
</feature>
<dbReference type="Proteomes" id="UP001325680">
    <property type="component" value="Chromosome"/>
</dbReference>
<dbReference type="EMBL" id="CP139960">
    <property type="protein sequence ID" value="WQD40476.1"/>
    <property type="molecule type" value="Genomic_DNA"/>
</dbReference>
<evidence type="ECO:0000256" key="5">
    <source>
        <dbReference type="ARBA" id="ARBA00022496"/>
    </source>
</evidence>
<keyword evidence="4 14" id="KW-1134">Transmembrane beta strand</keyword>
<keyword evidence="5" id="KW-0410">Iron transport</keyword>
<keyword evidence="11 14" id="KW-0472">Membrane</keyword>
<dbReference type="Gene3D" id="2.60.40.1120">
    <property type="entry name" value="Carboxypeptidase-like, regulatory domain"/>
    <property type="match status" value="1"/>
</dbReference>
<keyword evidence="7 16" id="KW-0732">Signal</keyword>
<dbReference type="SUPFAM" id="SSF49452">
    <property type="entry name" value="Starch-binding domain-like"/>
    <property type="match status" value="1"/>
</dbReference>
<feature type="domain" description="TonB-dependent receptor-like beta-barrel" evidence="17">
    <location>
        <begin position="357"/>
        <end position="794"/>
    </location>
</feature>
<evidence type="ECO:0000259" key="18">
    <source>
        <dbReference type="Pfam" id="PF07715"/>
    </source>
</evidence>
<dbReference type="PANTHER" id="PTHR32552:SF68">
    <property type="entry name" value="FERRICHROME OUTER MEMBRANE TRANSPORTER_PHAGE RECEPTOR"/>
    <property type="match status" value="1"/>
</dbReference>
<dbReference type="InterPro" id="IPR012910">
    <property type="entry name" value="Plug_dom"/>
</dbReference>
<evidence type="ECO:0000313" key="20">
    <source>
        <dbReference type="Proteomes" id="UP001325680"/>
    </source>
</evidence>
<dbReference type="InterPro" id="IPR000531">
    <property type="entry name" value="Beta-barrel_TonB"/>
</dbReference>
<comment type="subcellular location">
    <subcellularLocation>
        <location evidence="1 14">Cell outer membrane</location>
        <topology evidence="1 14">Multi-pass membrane protein</topology>
    </subcellularLocation>
</comment>
<comment type="similarity">
    <text evidence="2 14 15">Belongs to the TonB-dependent receptor family.</text>
</comment>
<protein>
    <submittedName>
        <fullName evidence="19">TonB-dependent receptor</fullName>
    </submittedName>
</protein>
<keyword evidence="3 14" id="KW-0813">Transport</keyword>
<dbReference type="Gene3D" id="2.170.130.10">
    <property type="entry name" value="TonB-dependent receptor, plug domain"/>
    <property type="match status" value="1"/>
</dbReference>
<dbReference type="Gene3D" id="2.40.170.20">
    <property type="entry name" value="TonB-dependent receptor, beta-barrel domain"/>
    <property type="match status" value="1"/>
</dbReference>
<keyword evidence="9" id="KW-0406">Ion transport</keyword>
<keyword evidence="20" id="KW-1185">Reference proteome</keyword>
<evidence type="ECO:0000256" key="13">
    <source>
        <dbReference type="ARBA" id="ARBA00023237"/>
    </source>
</evidence>
<dbReference type="CDD" id="cd01347">
    <property type="entry name" value="ligand_gated_channel"/>
    <property type="match status" value="1"/>
</dbReference>
<evidence type="ECO:0000256" key="7">
    <source>
        <dbReference type="ARBA" id="ARBA00022729"/>
    </source>
</evidence>
<feature type="chain" id="PRO_5047510709" evidence="16">
    <location>
        <begin position="25"/>
        <end position="822"/>
    </location>
</feature>
<dbReference type="Pfam" id="PF07715">
    <property type="entry name" value="Plug"/>
    <property type="match status" value="1"/>
</dbReference>
<dbReference type="Pfam" id="PF00593">
    <property type="entry name" value="TonB_dep_Rec_b-barrel"/>
    <property type="match status" value="1"/>
</dbReference>
<sequence>MKRLMVFRALAVIVCTMFCMSILAQDKFGAIAGMVKTSDDQPAANVSVVIKNTKQGTATDNEGGFEFARLKPGTYTLQVTLLGYESKEQEVTVPAGQTVNPVFALQVNSAELETVIITAGKNKFLVKKSQTVAKMPLSNLENPQAYSSISKELIKEQITTDFSNLLKNAPGVFKVSANRGINTDGATYYSLRGFRTEVSMVDGVPTQTNGEIDPANVEKVEVLRGPSATLYGGAVATYGGVINLITRKPQENFGGEVSFIHGSFNLNRLTADVYGPINKEKNLLGRVNIAYQNQNSWQDAGFRKSFFIAPALEYRVNERLKINLNAELYTSEFTTPSAIFLNRTRQFVAHTPQELGFNFKRSYTNNDLSMKNPTANLRAVFNYQISNQWTSQTILSNNTRQSEGYYQYQFIRKATDDSLERNISYQNTMNANLDVQQNFVGDFKIGKMRNRLLVGLDYVNQRIKNDNSPYIVLDFVNALNPTDPNYSKLNRALVDARLAASTARGVRNNTRTNIYSAYASNVLNITDNLLAMVSLRLDRFEGNGTYDLATDTILANSKYGQTALSPKLGLVYQVIKDRISVFGNYMNGFSNVAPVTQPVLDISGVLKPQQANQWETGVKLDLFSGRLNLTASYYEIEVSNVVRDEQFTREEQLVRDGQLVWENVNYIIKVQDGTQFSKGYELELIANPFSGLNLVAGYSHNNSKLTKSAVAATQGRRPPSAGPADLANLWISYGIPGGKLKGLGAGFGGNYVGDFETANSAATGVFTIPSYTLLNATVFYETKSFRLGLKLDNLTDELYFAGQGVLAPQMPRSAMASITLKF</sequence>
<dbReference type="InterPro" id="IPR037066">
    <property type="entry name" value="Plug_dom_sf"/>
</dbReference>
<name>A0ABZ0WBB3_9BACT</name>
<keyword evidence="8" id="KW-0408">Iron</keyword>
<dbReference type="RefSeq" id="WP_114792167.1">
    <property type="nucleotide sequence ID" value="NZ_CP139960.1"/>
</dbReference>
<evidence type="ECO:0000313" key="19">
    <source>
        <dbReference type="EMBL" id="WQD40476.1"/>
    </source>
</evidence>